<name>A0A8S1QS42_9CILI</name>
<keyword evidence="3" id="KW-1185">Reference proteome</keyword>
<organism evidence="2 3">
    <name type="scientific">Paramecium sonneborni</name>
    <dbReference type="NCBI Taxonomy" id="65129"/>
    <lineage>
        <taxon>Eukaryota</taxon>
        <taxon>Sar</taxon>
        <taxon>Alveolata</taxon>
        <taxon>Ciliophora</taxon>
        <taxon>Intramacronucleata</taxon>
        <taxon>Oligohymenophorea</taxon>
        <taxon>Peniculida</taxon>
        <taxon>Parameciidae</taxon>
        <taxon>Paramecium</taxon>
    </lineage>
</organism>
<accession>A0A8S1QS42</accession>
<evidence type="ECO:0000313" key="3">
    <source>
        <dbReference type="Proteomes" id="UP000692954"/>
    </source>
</evidence>
<protein>
    <recommendedName>
        <fullName evidence="1">H-type lectin domain-containing protein</fullName>
    </recommendedName>
</protein>
<comment type="caution">
    <text evidence="2">The sequence shown here is derived from an EMBL/GenBank/DDBJ whole genome shotgun (WGS) entry which is preliminary data.</text>
</comment>
<dbReference type="EMBL" id="CAJJDN010000117">
    <property type="protein sequence ID" value="CAD8118549.1"/>
    <property type="molecule type" value="Genomic_DNA"/>
</dbReference>
<proteinExistence type="predicted"/>
<evidence type="ECO:0000313" key="2">
    <source>
        <dbReference type="EMBL" id="CAD8118549.1"/>
    </source>
</evidence>
<dbReference type="OrthoDB" id="307628at2759"/>
<dbReference type="InterPro" id="IPR019019">
    <property type="entry name" value="H-type_lectin_domain"/>
</dbReference>
<dbReference type="AlphaFoldDB" id="A0A8S1QS42"/>
<dbReference type="GO" id="GO:0007155">
    <property type="term" value="P:cell adhesion"/>
    <property type="evidence" value="ECO:0007669"/>
    <property type="project" value="InterPro"/>
</dbReference>
<reference evidence="2" key="1">
    <citation type="submission" date="2021-01" db="EMBL/GenBank/DDBJ databases">
        <authorList>
            <consortium name="Genoscope - CEA"/>
            <person name="William W."/>
        </authorList>
    </citation>
    <scope>NUCLEOTIDE SEQUENCE</scope>
</reference>
<sequence length="427" mass="50116">MFYLIFYFLTQEQVIFSQTTYITYDESTFRSFQIKNKGFYCFNNMGRTQDIKFRDSFQNIPNVILIPELYDIPGSRANYNLKITEITLTKFSLSITCTEGMVYGIYLKWLAIDDARVQVINQFNIQNFEKKTFDHINSNAQKYFISVISFSFSGPVSFKVQVTEITTKNLTITITDPQNLITNLIKLSYQIILGIDEIFNQYDLLQINSPFVSQHFPLIEKSWFIIPINGFYYDAVDRMKFKKIYHSDQSFQWFELITDCCCIPVGYHVPQWMKFQHITDMKPYEISQIKIKQIIDSRIDYINSFQILFEGKAEKITSLGEIMQIIDKTENDITLNIHTLCNENEQLKINLNIPLINFPNPYILKCLDSFQEIVYSITLLPASIAFQELIFKISESECKISQLLFNYQQNVVELFSIQKLSIQSDQT</sequence>
<dbReference type="GO" id="GO:0030246">
    <property type="term" value="F:carbohydrate binding"/>
    <property type="evidence" value="ECO:0007669"/>
    <property type="project" value="InterPro"/>
</dbReference>
<gene>
    <name evidence="2" type="ORF">PSON_ATCC_30995.1.T1170184</name>
</gene>
<evidence type="ECO:0000259" key="1">
    <source>
        <dbReference type="Pfam" id="PF09458"/>
    </source>
</evidence>
<dbReference type="Proteomes" id="UP000692954">
    <property type="component" value="Unassembled WGS sequence"/>
</dbReference>
<feature type="domain" description="H-type lectin" evidence="1">
    <location>
        <begin position="48"/>
        <end position="112"/>
    </location>
</feature>
<dbReference type="Pfam" id="PF09458">
    <property type="entry name" value="H_lectin"/>
    <property type="match status" value="1"/>
</dbReference>